<dbReference type="InterPro" id="IPR011060">
    <property type="entry name" value="RibuloseP-bd_barrel"/>
</dbReference>
<dbReference type="Proteomes" id="UP000027059">
    <property type="component" value="Chromosome"/>
</dbReference>
<comment type="function">
    <text evidence="8">The alpha subunit is responsible for the aldol cleavage of indoleglycerol phosphate to indole and glyceraldehyde 3-phosphate.</text>
</comment>
<dbReference type="GO" id="GO:0005829">
    <property type="term" value="C:cytosol"/>
    <property type="evidence" value="ECO:0007669"/>
    <property type="project" value="TreeGrafter"/>
</dbReference>
<dbReference type="OrthoDB" id="9804578at2"/>
<dbReference type="SUPFAM" id="SSF51366">
    <property type="entry name" value="Ribulose-phoshate binding barrel"/>
    <property type="match status" value="1"/>
</dbReference>
<accession>A0A059XQS6</accession>
<dbReference type="PANTHER" id="PTHR43406">
    <property type="entry name" value="TRYPTOPHAN SYNTHASE, ALPHA CHAIN"/>
    <property type="match status" value="1"/>
</dbReference>
<dbReference type="EC" id="4.2.1.20" evidence="8"/>
<dbReference type="GO" id="GO:0004834">
    <property type="term" value="F:tryptophan synthase activity"/>
    <property type="evidence" value="ECO:0007669"/>
    <property type="project" value="UniProtKB-UniRule"/>
</dbReference>
<feature type="active site" description="Proton acceptor" evidence="8">
    <location>
        <position position="45"/>
    </location>
</feature>
<dbReference type="EMBL" id="CP007243">
    <property type="protein sequence ID" value="AIA30934.1"/>
    <property type="molecule type" value="Genomic_DNA"/>
</dbReference>
<evidence type="ECO:0000313" key="10">
    <source>
        <dbReference type="EMBL" id="AIA30934.1"/>
    </source>
</evidence>
<organism evidence="10 11">
    <name type="scientific">Leptospirillum ferriphilum YSK</name>
    <dbReference type="NCBI Taxonomy" id="1441628"/>
    <lineage>
        <taxon>Bacteria</taxon>
        <taxon>Pseudomonadati</taxon>
        <taxon>Nitrospirota</taxon>
        <taxon>Nitrospiria</taxon>
        <taxon>Nitrospirales</taxon>
        <taxon>Nitrospiraceae</taxon>
        <taxon>Leptospirillum</taxon>
    </lineage>
</organism>
<dbReference type="AlphaFoldDB" id="A0A059XQS6"/>
<dbReference type="KEGG" id="lfp:Y981_09885"/>
<proteinExistence type="inferred from homology"/>
<dbReference type="HOGENOM" id="CLU_016734_0_0_0"/>
<comment type="pathway">
    <text evidence="1 8">Amino-acid biosynthesis; L-tryptophan biosynthesis; L-tryptophan from chorismate: step 5/5.</text>
</comment>
<comment type="catalytic activity">
    <reaction evidence="7 8">
        <text>(1S,2R)-1-C-(indol-3-yl)glycerol 3-phosphate + L-serine = D-glyceraldehyde 3-phosphate + L-tryptophan + H2O</text>
        <dbReference type="Rhea" id="RHEA:10532"/>
        <dbReference type="ChEBI" id="CHEBI:15377"/>
        <dbReference type="ChEBI" id="CHEBI:33384"/>
        <dbReference type="ChEBI" id="CHEBI:57912"/>
        <dbReference type="ChEBI" id="CHEBI:58866"/>
        <dbReference type="ChEBI" id="CHEBI:59776"/>
        <dbReference type="EC" id="4.2.1.20"/>
    </reaction>
</comment>
<keyword evidence="3 8" id="KW-0028">Amino-acid biosynthesis</keyword>
<dbReference type="Pfam" id="PF00290">
    <property type="entry name" value="Trp_syntA"/>
    <property type="match status" value="1"/>
</dbReference>
<evidence type="ECO:0000256" key="9">
    <source>
        <dbReference type="RuleBase" id="RU003662"/>
    </source>
</evidence>
<comment type="similarity">
    <text evidence="8 9">Belongs to the TrpA family.</text>
</comment>
<protein>
    <recommendedName>
        <fullName evidence="8">Tryptophan synthase alpha chain</fullName>
        <ecNumber evidence="8">4.2.1.20</ecNumber>
    </recommendedName>
</protein>
<evidence type="ECO:0000256" key="4">
    <source>
        <dbReference type="ARBA" id="ARBA00022822"/>
    </source>
</evidence>
<dbReference type="CDD" id="cd04724">
    <property type="entry name" value="Tryptophan_synthase_alpha"/>
    <property type="match status" value="1"/>
</dbReference>
<dbReference type="RefSeq" id="WP_023525055.1">
    <property type="nucleotide sequence ID" value="NZ_CP007243.1"/>
</dbReference>
<evidence type="ECO:0000256" key="3">
    <source>
        <dbReference type="ARBA" id="ARBA00022605"/>
    </source>
</evidence>
<name>A0A059XQS6_9BACT</name>
<keyword evidence="5 8" id="KW-0057">Aromatic amino acid biosynthesis</keyword>
<keyword evidence="4 8" id="KW-0822">Tryptophan biosynthesis</keyword>
<dbReference type="HAMAP" id="MF_00131">
    <property type="entry name" value="Trp_synth_alpha"/>
    <property type="match status" value="1"/>
</dbReference>
<evidence type="ECO:0000256" key="1">
    <source>
        <dbReference type="ARBA" id="ARBA00004733"/>
    </source>
</evidence>
<evidence type="ECO:0000313" key="11">
    <source>
        <dbReference type="Proteomes" id="UP000027059"/>
    </source>
</evidence>
<evidence type="ECO:0000256" key="2">
    <source>
        <dbReference type="ARBA" id="ARBA00011270"/>
    </source>
</evidence>
<gene>
    <name evidence="8" type="primary">trpA</name>
    <name evidence="10" type="ORF">Y981_09885</name>
</gene>
<sequence length="264" mass="28797">MKAGSAERRLGPKRVIPYLMAGDPDLNVTEKLLRAAKKEGVWAVELGIPFSDPTADGPVIQEAAQRSLSPSTSLRNLLLWLETIPVQERPPIYLMTYFNLFFAMGLENFVSLAQKTGGIRGAVIPDLSYEDAASVRKTFHSAKLSLIPFVSLTTSEKRMKRIVARSEDFIYLVSLLGTTGKELSETGTLSLMVDRIRSQTESPVCVGFGIQSPAVAAKVLQFADGVIVGSRLVREESDPESWTKLLSSFCTVARSVTEPSGVLC</sequence>
<dbReference type="NCBIfam" id="TIGR00262">
    <property type="entry name" value="trpA"/>
    <property type="match status" value="1"/>
</dbReference>
<dbReference type="InterPro" id="IPR013785">
    <property type="entry name" value="Aldolase_TIM"/>
</dbReference>
<comment type="subunit">
    <text evidence="2 8">Tetramer of two alpha and two beta chains.</text>
</comment>
<feature type="active site" description="Proton acceptor" evidence="8">
    <location>
        <position position="56"/>
    </location>
</feature>
<reference evidence="11" key="1">
    <citation type="submission" date="2014-02" db="EMBL/GenBank/DDBJ databases">
        <title>Complete genome sequence and comparative genomic analysis of the nitrogen-fixing bacterium Leptospirillum ferriphilum YSK.</title>
        <authorList>
            <person name="Guo X."/>
            <person name="Yin H."/>
            <person name="Liang Y."/>
            <person name="Hu Q."/>
            <person name="Ma L."/>
            <person name="Xiao Y."/>
            <person name="Zhang X."/>
            <person name="Qiu G."/>
            <person name="Liu X."/>
        </authorList>
    </citation>
    <scope>NUCLEOTIDE SEQUENCE [LARGE SCALE GENOMIC DNA]</scope>
    <source>
        <strain evidence="11">YSK</strain>
    </source>
</reference>
<evidence type="ECO:0000256" key="6">
    <source>
        <dbReference type="ARBA" id="ARBA00023239"/>
    </source>
</evidence>
<dbReference type="InterPro" id="IPR002028">
    <property type="entry name" value="Trp_synthase_suA"/>
</dbReference>
<reference evidence="10 11" key="2">
    <citation type="journal article" date="2015" name="Biomed. Res. Int.">
        <title>Effects of Arsenite Resistance on the Growth and Functional Gene Expression of Leptospirillum ferriphilum and Acidithiobacillus thiooxidans in Pure Culture and Coculture.</title>
        <authorList>
            <person name="Jiang H."/>
            <person name="Liang Y."/>
            <person name="Yin H."/>
            <person name="Xiao Y."/>
            <person name="Guo X."/>
            <person name="Xu Y."/>
            <person name="Hu Q."/>
            <person name="Liu H."/>
            <person name="Liu X."/>
        </authorList>
    </citation>
    <scope>NUCLEOTIDE SEQUENCE [LARGE SCALE GENOMIC DNA]</scope>
    <source>
        <strain evidence="10 11">YSK</strain>
    </source>
</reference>
<evidence type="ECO:0000256" key="7">
    <source>
        <dbReference type="ARBA" id="ARBA00049047"/>
    </source>
</evidence>
<keyword evidence="11" id="KW-1185">Reference proteome</keyword>
<evidence type="ECO:0000256" key="8">
    <source>
        <dbReference type="HAMAP-Rule" id="MF_00131"/>
    </source>
</evidence>
<keyword evidence="6 8" id="KW-0456">Lyase</keyword>
<evidence type="ECO:0000256" key="5">
    <source>
        <dbReference type="ARBA" id="ARBA00023141"/>
    </source>
</evidence>
<dbReference type="Gene3D" id="3.20.20.70">
    <property type="entry name" value="Aldolase class I"/>
    <property type="match status" value="1"/>
</dbReference>
<dbReference type="PANTHER" id="PTHR43406:SF1">
    <property type="entry name" value="TRYPTOPHAN SYNTHASE ALPHA CHAIN, CHLOROPLASTIC"/>
    <property type="match status" value="1"/>
</dbReference>
<dbReference type="UniPathway" id="UPA00035">
    <property type="reaction ID" value="UER00044"/>
</dbReference>